<accession>A0A9X0I2W9</accession>
<dbReference type="Proteomes" id="UP000053246">
    <property type="component" value="Unassembled WGS sequence"/>
</dbReference>
<dbReference type="AlphaFoldDB" id="A0A9X0I2W9"/>
<evidence type="ECO:0000313" key="1">
    <source>
        <dbReference type="EMBL" id="KUJ45749.1"/>
    </source>
</evidence>
<dbReference type="EMBL" id="LMWI01000002">
    <property type="protein sequence ID" value="KUJ45749.1"/>
    <property type="molecule type" value="Genomic_DNA"/>
</dbReference>
<protein>
    <submittedName>
        <fullName evidence="1">Uncharacterized protein</fullName>
    </submittedName>
</protein>
<organism evidence="1 2">
    <name type="scientific">Micromonospora maris</name>
    <dbReference type="NCBI Taxonomy" id="1003110"/>
    <lineage>
        <taxon>Bacteria</taxon>
        <taxon>Bacillati</taxon>
        <taxon>Actinomycetota</taxon>
        <taxon>Actinomycetes</taxon>
        <taxon>Micromonosporales</taxon>
        <taxon>Micromonosporaceae</taxon>
        <taxon>Micromonospora</taxon>
    </lineage>
</organism>
<gene>
    <name evidence="1" type="ORF">ADL17_22260</name>
</gene>
<keyword evidence="2" id="KW-1185">Reference proteome</keyword>
<evidence type="ECO:0000313" key="2">
    <source>
        <dbReference type="Proteomes" id="UP000053246"/>
    </source>
</evidence>
<proteinExistence type="predicted"/>
<sequence length="121" mass="12815">MQRRGSHLVFVQWCRAYLVLVQRGGSNRLPTPCPVGSRGGGPLVDRPRTFRLLLVRPGALRPCLARSGALGRLVDRPGTVGPGLVGAVRVRVGPVLVGARGPGTVRHRACALGPVACHCRD</sequence>
<comment type="caution">
    <text evidence="1">The sequence shown here is derived from an EMBL/GenBank/DDBJ whole genome shotgun (WGS) entry which is preliminary data.</text>
</comment>
<name>A0A9X0I2W9_9ACTN</name>
<reference evidence="1 2" key="1">
    <citation type="submission" date="2015-10" db="EMBL/GenBank/DDBJ databases">
        <authorList>
            <person name="Ju K.-S."/>
            <person name="Doroghazi J.R."/>
            <person name="Metcalf W.W."/>
        </authorList>
    </citation>
    <scope>NUCLEOTIDE SEQUENCE [LARGE SCALE GENOMIC DNA]</scope>
    <source>
        <strain evidence="1 2">NRRL B-24793</strain>
    </source>
</reference>